<protein>
    <submittedName>
        <fullName evidence="2">Hypothetical_protein</fullName>
    </submittedName>
</protein>
<keyword evidence="3" id="KW-1185">Reference proteome</keyword>
<evidence type="ECO:0000313" key="1">
    <source>
        <dbReference type="EMBL" id="CAI9946337.1"/>
    </source>
</evidence>
<dbReference type="AlphaFoldDB" id="A0AA86Q574"/>
<gene>
    <name evidence="2" type="ORF">HINF_LOCUS28162</name>
    <name evidence="1" type="ORF">HINF_LOCUS33982</name>
</gene>
<sequence>MQRRVPQLLRQLDSRNSICEKYFSVLKSSEHVPGYMFQHTRCSFEESLSAQASMPPPATNQKLMDLKYLLKSTAETITKVGLRVDRLNGFYETTRRNIEVIAKNQIALYTQSK</sequence>
<reference evidence="2 3" key="2">
    <citation type="submission" date="2024-07" db="EMBL/GenBank/DDBJ databases">
        <authorList>
            <person name="Akdeniz Z."/>
        </authorList>
    </citation>
    <scope>NUCLEOTIDE SEQUENCE [LARGE SCALE GENOMIC DNA]</scope>
</reference>
<evidence type="ECO:0000313" key="2">
    <source>
        <dbReference type="EMBL" id="CAL6021434.1"/>
    </source>
</evidence>
<name>A0AA86Q574_9EUKA</name>
<dbReference type="Proteomes" id="UP001642409">
    <property type="component" value="Unassembled WGS sequence"/>
</dbReference>
<dbReference type="EMBL" id="CAXDID020000089">
    <property type="protein sequence ID" value="CAL6021434.1"/>
    <property type="molecule type" value="Genomic_DNA"/>
</dbReference>
<reference evidence="1" key="1">
    <citation type="submission" date="2023-06" db="EMBL/GenBank/DDBJ databases">
        <authorList>
            <person name="Kurt Z."/>
        </authorList>
    </citation>
    <scope>NUCLEOTIDE SEQUENCE</scope>
</reference>
<accession>A0AA86Q574</accession>
<comment type="caution">
    <text evidence="1">The sequence shown here is derived from an EMBL/GenBank/DDBJ whole genome shotgun (WGS) entry which is preliminary data.</text>
</comment>
<dbReference type="EMBL" id="CATOUU010000762">
    <property type="protein sequence ID" value="CAI9946337.1"/>
    <property type="molecule type" value="Genomic_DNA"/>
</dbReference>
<proteinExistence type="predicted"/>
<evidence type="ECO:0000313" key="3">
    <source>
        <dbReference type="Proteomes" id="UP001642409"/>
    </source>
</evidence>
<organism evidence="1">
    <name type="scientific">Hexamita inflata</name>
    <dbReference type="NCBI Taxonomy" id="28002"/>
    <lineage>
        <taxon>Eukaryota</taxon>
        <taxon>Metamonada</taxon>
        <taxon>Diplomonadida</taxon>
        <taxon>Hexamitidae</taxon>
        <taxon>Hexamitinae</taxon>
        <taxon>Hexamita</taxon>
    </lineage>
</organism>